<dbReference type="PANTHER" id="PTHR12151:SF5">
    <property type="entry name" value="AT19154P"/>
    <property type="match status" value="1"/>
</dbReference>
<dbReference type="SUPFAM" id="SSF52833">
    <property type="entry name" value="Thioredoxin-like"/>
    <property type="match status" value="1"/>
</dbReference>
<sequence length="364" mass="40072">MAKAISRNQYIRCLYHSISSQKCRSTKPSFHLFHSLSNTPTTTKSLPLSPLTMRLDRLENGFISYRFLCTSSSSNQSNSGSGGSSAGANSGSGGSSTGTNTGNSESSGGSQKTEQGKSIRGSPVSWMSFFLLLCTGAGLVFYYDREKKRHIEGRLLCLLPIVTDITNAATSVKQGPSVGKAAIGGPFSLIDHNGKPVTEKDFFGKWTVVYFGFTHCPDICPDELQKLAAAVDKISKPSHHSSVPKMDEVLHEETSGIEIVPVFISVDPERDTVEQVGEYVKEFHPNLIGLTASPEEIKKIARAYRVYYMKTEEEGSDYLVDHSIVMYLMDPKMEFVKFFGKNNDVDMLTDGIIKEIKQYKKVKA</sequence>
<keyword evidence="6" id="KW-1133">Transmembrane helix</keyword>
<dbReference type="AlphaFoldDB" id="A0A9J5X8D5"/>
<evidence type="ECO:0000313" key="8">
    <source>
        <dbReference type="EMBL" id="KAG5584569.1"/>
    </source>
</evidence>
<dbReference type="Proteomes" id="UP000824120">
    <property type="component" value="Chromosome 9"/>
</dbReference>
<keyword evidence="6" id="KW-0472">Membrane</keyword>
<accession>A0A9J5X8D5</accession>
<dbReference type="InterPro" id="IPR003782">
    <property type="entry name" value="SCO1/SenC"/>
</dbReference>
<evidence type="ECO:0000256" key="4">
    <source>
        <dbReference type="PIRSR" id="PIRSR603782-2"/>
    </source>
</evidence>
<organism evidence="8 9">
    <name type="scientific">Solanum commersonii</name>
    <name type="common">Commerson's wild potato</name>
    <name type="synonym">Commerson's nightshade</name>
    <dbReference type="NCBI Taxonomy" id="4109"/>
    <lineage>
        <taxon>Eukaryota</taxon>
        <taxon>Viridiplantae</taxon>
        <taxon>Streptophyta</taxon>
        <taxon>Embryophyta</taxon>
        <taxon>Tracheophyta</taxon>
        <taxon>Spermatophyta</taxon>
        <taxon>Magnoliopsida</taxon>
        <taxon>eudicotyledons</taxon>
        <taxon>Gunneridae</taxon>
        <taxon>Pentapetalae</taxon>
        <taxon>asterids</taxon>
        <taxon>lamiids</taxon>
        <taxon>Solanales</taxon>
        <taxon>Solanaceae</taxon>
        <taxon>Solanoideae</taxon>
        <taxon>Solaneae</taxon>
        <taxon>Solanum</taxon>
    </lineage>
</organism>
<keyword evidence="4" id="KW-1015">Disulfide bond</keyword>
<feature type="binding site" evidence="3">
    <location>
        <position position="322"/>
    </location>
    <ligand>
        <name>Cu cation</name>
        <dbReference type="ChEBI" id="CHEBI:23378"/>
    </ligand>
</feature>
<dbReference type="GO" id="GO:0046872">
    <property type="term" value="F:metal ion binding"/>
    <property type="evidence" value="ECO:0007669"/>
    <property type="project" value="UniProtKB-KW"/>
</dbReference>
<keyword evidence="2 3" id="KW-0186">Copper</keyword>
<evidence type="ECO:0000259" key="7">
    <source>
        <dbReference type="PROSITE" id="PS51352"/>
    </source>
</evidence>
<dbReference type="Pfam" id="PF02630">
    <property type="entry name" value="SCO1-SenC"/>
    <property type="match status" value="1"/>
</dbReference>
<feature type="binding site" evidence="3">
    <location>
        <position position="216"/>
    </location>
    <ligand>
        <name>Cu cation</name>
        <dbReference type="ChEBI" id="CHEBI:23378"/>
    </ligand>
</feature>
<dbReference type="PANTHER" id="PTHR12151">
    <property type="entry name" value="ELECTRON TRANSPORT PROTIN SCO1/SENC FAMILY MEMBER"/>
    <property type="match status" value="1"/>
</dbReference>
<proteinExistence type="inferred from homology"/>
<feature type="disulfide bond" description="Redox-active" evidence="4">
    <location>
        <begin position="216"/>
        <end position="220"/>
    </location>
</feature>
<name>A0A9J5X8D5_SOLCO</name>
<dbReference type="PROSITE" id="PS51352">
    <property type="entry name" value="THIOREDOXIN_2"/>
    <property type="match status" value="1"/>
</dbReference>
<dbReference type="Gene3D" id="3.40.30.10">
    <property type="entry name" value="Glutaredoxin"/>
    <property type="match status" value="1"/>
</dbReference>
<dbReference type="GO" id="GO:0005739">
    <property type="term" value="C:mitochondrion"/>
    <property type="evidence" value="ECO:0007669"/>
    <property type="project" value="GOC"/>
</dbReference>
<evidence type="ECO:0000256" key="5">
    <source>
        <dbReference type="SAM" id="MobiDB-lite"/>
    </source>
</evidence>
<dbReference type="GO" id="GO:0033617">
    <property type="term" value="P:mitochondrial respiratory chain complex IV assembly"/>
    <property type="evidence" value="ECO:0007669"/>
    <property type="project" value="TreeGrafter"/>
</dbReference>
<feature type="domain" description="Thioredoxin" evidence="7">
    <location>
        <begin position="176"/>
        <end position="358"/>
    </location>
</feature>
<dbReference type="CDD" id="cd02968">
    <property type="entry name" value="SCO"/>
    <property type="match status" value="1"/>
</dbReference>
<comment type="similarity">
    <text evidence="1">Belongs to the SCO1/2 family.</text>
</comment>
<dbReference type="FunFam" id="3.40.30.10:FF:000013">
    <property type="entry name" value="Blast:Protein SCO1 homolog, mitochondrial"/>
    <property type="match status" value="1"/>
</dbReference>
<feature type="transmembrane region" description="Helical" evidence="6">
    <location>
        <begin position="124"/>
        <end position="143"/>
    </location>
</feature>
<comment type="caution">
    <text evidence="8">The sequence shown here is derived from an EMBL/GenBank/DDBJ whole genome shotgun (WGS) entry which is preliminary data.</text>
</comment>
<dbReference type="InterPro" id="IPR036249">
    <property type="entry name" value="Thioredoxin-like_sf"/>
</dbReference>
<reference evidence="8 9" key="1">
    <citation type="submission" date="2020-09" db="EMBL/GenBank/DDBJ databases">
        <title>De no assembly of potato wild relative species, Solanum commersonii.</title>
        <authorList>
            <person name="Cho K."/>
        </authorList>
    </citation>
    <scope>NUCLEOTIDE SEQUENCE [LARGE SCALE GENOMIC DNA]</scope>
    <source>
        <strain evidence="8">LZ3.2</strain>
        <tissue evidence="8">Leaf</tissue>
    </source>
</reference>
<keyword evidence="6" id="KW-0812">Transmembrane</keyword>
<keyword evidence="9" id="KW-1185">Reference proteome</keyword>
<protein>
    <recommendedName>
        <fullName evidence="7">Thioredoxin domain-containing protein</fullName>
    </recommendedName>
</protein>
<evidence type="ECO:0000256" key="1">
    <source>
        <dbReference type="ARBA" id="ARBA00010996"/>
    </source>
</evidence>
<dbReference type="InterPro" id="IPR013766">
    <property type="entry name" value="Thioredoxin_domain"/>
</dbReference>
<gene>
    <name evidence="8" type="ORF">H5410_045003</name>
</gene>
<feature type="compositionally biased region" description="Gly residues" evidence="5">
    <location>
        <begin position="80"/>
        <end position="96"/>
    </location>
</feature>
<evidence type="ECO:0000256" key="2">
    <source>
        <dbReference type="ARBA" id="ARBA00023008"/>
    </source>
</evidence>
<dbReference type="OrthoDB" id="270009at2759"/>
<dbReference type="EMBL" id="JACXVP010000009">
    <property type="protein sequence ID" value="KAG5584569.1"/>
    <property type="molecule type" value="Genomic_DNA"/>
</dbReference>
<evidence type="ECO:0000256" key="6">
    <source>
        <dbReference type="SAM" id="Phobius"/>
    </source>
</evidence>
<evidence type="ECO:0000256" key="3">
    <source>
        <dbReference type="PIRSR" id="PIRSR603782-1"/>
    </source>
</evidence>
<keyword evidence="3" id="KW-0479">Metal-binding</keyword>
<feature type="compositionally biased region" description="Low complexity" evidence="5">
    <location>
        <begin position="97"/>
        <end position="110"/>
    </location>
</feature>
<evidence type="ECO:0000313" key="9">
    <source>
        <dbReference type="Proteomes" id="UP000824120"/>
    </source>
</evidence>
<feature type="region of interest" description="Disordered" evidence="5">
    <location>
        <begin position="73"/>
        <end position="119"/>
    </location>
</feature>
<feature type="binding site" evidence="3">
    <location>
        <position position="220"/>
    </location>
    <ligand>
        <name>Cu cation</name>
        <dbReference type="ChEBI" id="CHEBI:23378"/>
    </ligand>
</feature>